<dbReference type="NCBIfam" id="NF033681">
    <property type="entry name" value="ExeM_NucH_DNase"/>
    <property type="match status" value="1"/>
</dbReference>
<reference evidence="4" key="2">
    <citation type="submission" date="2023-10" db="EMBL/GenBank/DDBJ databases">
        <authorList>
            <person name="Choi B."/>
        </authorList>
    </citation>
    <scope>NUCLEOTIDE SEQUENCE</scope>
    <source>
        <strain evidence="4">UMB0763</strain>
    </source>
</reference>
<dbReference type="InterPro" id="IPR047971">
    <property type="entry name" value="ExeM-like"/>
</dbReference>
<gene>
    <name evidence="4" type="ORF">CYJ47_08020</name>
</gene>
<organism evidence="4 5">
    <name type="scientific">Corynebacterium pyruviciproducens</name>
    <dbReference type="NCBI Taxonomy" id="598660"/>
    <lineage>
        <taxon>Bacteria</taxon>
        <taxon>Bacillati</taxon>
        <taxon>Actinomycetota</taxon>
        <taxon>Actinomycetes</taxon>
        <taxon>Mycobacteriales</taxon>
        <taxon>Corynebacteriaceae</taxon>
        <taxon>Corynebacterium</taxon>
    </lineage>
</organism>
<feature type="region of interest" description="Disordered" evidence="1">
    <location>
        <begin position="842"/>
        <end position="862"/>
    </location>
</feature>
<protein>
    <submittedName>
        <fullName evidence="4">ExeM/NucH family extracellular endonuclease</fullName>
    </submittedName>
</protein>
<name>A0AAF0YVF1_9CORY</name>
<dbReference type="InterPro" id="IPR005135">
    <property type="entry name" value="Endo/exonuclease/phosphatase"/>
</dbReference>
<reference evidence="4" key="1">
    <citation type="submission" date="2017-12" db="EMBL/GenBank/DDBJ databases">
        <authorList>
            <person name="Thomas-White K."/>
            <person name="Wolfe A.J."/>
        </authorList>
    </citation>
    <scope>NUCLEOTIDE SEQUENCE</scope>
    <source>
        <strain evidence="4">UMB0763</strain>
    </source>
</reference>
<dbReference type="CDD" id="cd10283">
    <property type="entry name" value="MnuA_DNase1-like"/>
    <property type="match status" value="1"/>
</dbReference>
<evidence type="ECO:0000256" key="1">
    <source>
        <dbReference type="SAM" id="MobiDB-lite"/>
    </source>
</evidence>
<keyword evidence="4" id="KW-0540">Nuclease</keyword>
<dbReference type="PANTHER" id="PTHR42834">
    <property type="entry name" value="ENDONUCLEASE/EXONUCLEASE/PHOSPHATASE FAMILY PROTEIN (AFU_ORTHOLOGUE AFUA_3G09210)"/>
    <property type="match status" value="1"/>
</dbReference>
<feature type="region of interest" description="Disordered" evidence="1">
    <location>
        <begin position="159"/>
        <end position="226"/>
    </location>
</feature>
<dbReference type="AlphaFoldDB" id="A0AAF0YVF1"/>
<dbReference type="Gene3D" id="3.60.10.10">
    <property type="entry name" value="Endonuclease/exonuclease/phosphatase"/>
    <property type="match status" value="1"/>
</dbReference>
<dbReference type="Proteomes" id="UP000234560">
    <property type="component" value="Chromosome"/>
</dbReference>
<feature type="chain" id="PRO_5041973507" evidence="2">
    <location>
        <begin position="27"/>
        <end position="912"/>
    </location>
</feature>
<dbReference type="SUPFAM" id="SSF56219">
    <property type="entry name" value="DNase I-like"/>
    <property type="match status" value="1"/>
</dbReference>
<keyword evidence="4" id="KW-0378">Hydrolase</keyword>
<dbReference type="PANTHER" id="PTHR42834:SF1">
    <property type="entry name" value="ENDONUCLEASE_EXONUCLEASE_PHOSPHATASE FAMILY PROTEIN (AFU_ORTHOLOGUE AFUA_3G09210)"/>
    <property type="match status" value="1"/>
</dbReference>
<keyword evidence="4" id="KW-0255">Endonuclease</keyword>
<dbReference type="KEGG" id="cpyr:CYJ47_08020"/>
<sequence>MRKCRAGLAALSVLTMVTGVAVPATAAPDGSQIVINEVYGGGGNSGAEYTNDFVELFNPTDKGISLDGLYLQYTSTKGSTPNAGNILQLTGTAPAHGHFLIKLAAGKNGSTGFTADFTGEIAMGAKGGIVALTPAADPWAPGATVIDLVGWGDAVASEKAAAPASSNTVSIQRKETGVDTDDNSADFVTAAPTPQGTGADNGNGTPGSGESDNPGGDNSAPQEPPAKQVSINEIQGTTPTTPLAGQRVTTKGYVTASYAEGGFDGFYLQQGGETKQHSETDPSDAVFVWFGKDAAGYPAVGACVTVTGTAKEYEGKVFSETQLADPEVSEGTDCGTQPTPVELTEIPAGDAALEAYEGMLVKITGSYTVSNNYDLNTFGTVGLAPGTEPFYQPTDVFPPSTDPNSDVQKLTREQLTKQVLLDDGRSRNYARTDKETPLPYIVTGGSTVKSLRTGDTVSFTQPVILGNRYDAWGLQPTAPVTGNTKAGELPITWDDSRAAEEHGPTVKDSELSLASFNVLNYFTSLGKDEKNCKAYTDKDGNNVTANWCTVRGAWSQEAFDRQQAKIVNAINTLDVSVLGLEEIENTATVTGDSSRRDESLLTLVDALNADLTKRGQKATWEAVRSPETVPGNEDVIRVAFIYKSDKVHPVGPSVIVDDPAYTGVARQPLAQAFARVGHDDTEFVAVVNHFKSKGSVARDDKDKGDGQGNNPTLRAEQAEALVSAVSAHKQWADKPIFLVGDLNSYTKEDTMKVLEDAGYTNIATQFDAGHSYQFAGRIGSLDHAFGNAAAMKLVADADVWDINSDESIAFEYSRENYNVAKLVDNSVFRSSDHDPIKVAFNLTPTKPAPDNEPDAVGSNTSSDLPDEAVLALKIIGGIVGTILGLLGIGVAAQQFAPGPFNDLMNQIKALLP</sequence>
<evidence type="ECO:0000256" key="2">
    <source>
        <dbReference type="SAM" id="SignalP"/>
    </source>
</evidence>
<dbReference type="EMBL" id="CP136958">
    <property type="protein sequence ID" value="WOT01230.1"/>
    <property type="molecule type" value="Genomic_DNA"/>
</dbReference>
<feature type="domain" description="LTD" evidence="3">
    <location>
        <begin position="18"/>
        <end position="153"/>
    </location>
</feature>
<evidence type="ECO:0000313" key="4">
    <source>
        <dbReference type="EMBL" id="WOT01230.1"/>
    </source>
</evidence>
<dbReference type="Pfam" id="PF03372">
    <property type="entry name" value="Exo_endo_phos"/>
    <property type="match status" value="1"/>
</dbReference>
<dbReference type="InterPro" id="IPR036691">
    <property type="entry name" value="Endo/exonu/phosph_ase_sf"/>
</dbReference>
<dbReference type="GO" id="GO:0004519">
    <property type="term" value="F:endonuclease activity"/>
    <property type="evidence" value="ECO:0007669"/>
    <property type="project" value="UniProtKB-KW"/>
</dbReference>
<keyword evidence="2" id="KW-0732">Signal</keyword>
<dbReference type="PROSITE" id="PS51841">
    <property type="entry name" value="LTD"/>
    <property type="match status" value="1"/>
</dbReference>
<dbReference type="InterPro" id="IPR001322">
    <property type="entry name" value="Lamin_tail_dom"/>
</dbReference>
<dbReference type="Pfam" id="PF00932">
    <property type="entry name" value="LTD"/>
    <property type="match status" value="1"/>
</dbReference>
<dbReference type="CDD" id="cd04486">
    <property type="entry name" value="YhcR_OBF_like"/>
    <property type="match status" value="1"/>
</dbReference>
<accession>A0AAF0YVF1</accession>
<evidence type="ECO:0000313" key="5">
    <source>
        <dbReference type="Proteomes" id="UP000234560"/>
    </source>
</evidence>
<feature type="signal peptide" evidence="2">
    <location>
        <begin position="1"/>
        <end position="26"/>
    </location>
</feature>
<proteinExistence type="predicted"/>
<dbReference type="RefSeq" id="WP_101678107.1">
    <property type="nucleotide sequence ID" value="NZ_CP136958.1"/>
</dbReference>
<evidence type="ECO:0000259" key="3">
    <source>
        <dbReference type="PROSITE" id="PS51841"/>
    </source>
</evidence>